<dbReference type="Gene3D" id="1.20.1050.10">
    <property type="match status" value="1"/>
</dbReference>
<accession>A0A6L6QGL9</accession>
<feature type="domain" description="GST N-terminal" evidence="1">
    <location>
        <begin position="3"/>
        <end position="88"/>
    </location>
</feature>
<dbReference type="Gene3D" id="3.40.30.10">
    <property type="entry name" value="Glutaredoxin"/>
    <property type="match status" value="1"/>
</dbReference>
<dbReference type="PANTHER" id="PTHR11571">
    <property type="entry name" value="GLUTATHIONE S-TRANSFERASE"/>
    <property type="match status" value="1"/>
</dbReference>
<name>A0A6L6QGL9_9BURK</name>
<keyword evidence="4" id="KW-1185">Reference proteome</keyword>
<dbReference type="InterPro" id="IPR050213">
    <property type="entry name" value="GST_superfamily"/>
</dbReference>
<proteinExistence type="predicted"/>
<organism evidence="3 4">
    <name type="scientific">Massilia eburnea</name>
    <dbReference type="NCBI Taxonomy" id="1776165"/>
    <lineage>
        <taxon>Bacteria</taxon>
        <taxon>Pseudomonadati</taxon>
        <taxon>Pseudomonadota</taxon>
        <taxon>Betaproteobacteria</taxon>
        <taxon>Burkholderiales</taxon>
        <taxon>Oxalobacteraceae</taxon>
        <taxon>Telluria group</taxon>
        <taxon>Massilia</taxon>
    </lineage>
</organism>
<gene>
    <name evidence="3" type="ORF">GM658_12980</name>
</gene>
<evidence type="ECO:0000259" key="2">
    <source>
        <dbReference type="PROSITE" id="PS50405"/>
    </source>
</evidence>
<dbReference type="AlphaFoldDB" id="A0A6L6QGL9"/>
<dbReference type="CDD" id="cd03192">
    <property type="entry name" value="GST_C_Sigma_like"/>
    <property type="match status" value="1"/>
</dbReference>
<sequence>MMEPYKLYYWPTIQGRGEFVRLALEEADVPYIDVARGKGGMQAMIDVIAGGRDGRAAFAPPVLQAGGLLIGQTANILMFLGARHKLAPRSEEGRLWCNQLQLTIADIVGEAHDTHHPISVNLYYEEQARESRSRARDFVVERIPKYLDYFESVVRANPGRGGWMVGSRLSYVDLSMFQLLDGLRYAFPKAMEAYAERWPGLMRVSGRVAARPRIAAYLASKRRLANNEDDVFRHYPELERGVRVKPLRG</sequence>
<dbReference type="PROSITE" id="PS50404">
    <property type="entry name" value="GST_NTER"/>
    <property type="match status" value="1"/>
</dbReference>
<keyword evidence="3" id="KW-0808">Transferase</keyword>
<dbReference type="InterPro" id="IPR036249">
    <property type="entry name" value="Thioredoxin-like_sf"/>
</dbReference>
<dbReference type="PROSITE" id="PS50405">
    <property type="entry name" value="GST_CTER"/>
    <property type="match status" value="1"/>
</dbReference>
<dbReference type="GO" id="GO:0004364">
    <property type="term" value="F:glutathione transferase activity"/>
    <property type="evidence" value="ECO:0007669"/>
    <property type="project" value="TreeGrafter"/>
</dbReference>
<dbReference type="SUPFAM" id="SSF47616">
    <property type="entry name" value="GST C-terminal domain-like"/>
    <property type="match status" value="1"/>
</dbReference>
<dbReference type="RefSeq" id="WP_155454462.1">
    <property type="nucleotide sequence ID" value="NZ_WNKX01000008.1"/>
</dbReference>
<reference evidence="3 4" key="1">
    <citation type="submission" date="2019-11" db="EMBL/GenBank/DDBJ databases">
        <title>Type strains purchased from KCTC, JCM and DSMZ.</title>
        <authorList>
            <person name="Lu H."/>
        </authorList>
    </citation>
    <scope>NUCLEOTIDE SEQUENCE [LARGE SCALE GENOMIC DNA]</scope>
    <source>
        <strain evidence="3 4">JCM 31587</strain>
    </source>
</reference>
<dbReference type="CDD" id="cd03039">
    <property type="entry name" value="GST_N_Sigma_like"/>
    <property type="match status" value="1"/>
</dbReference>
<comment type="caution">
    <text evidence="3">The sequence shown here is derived from an EMBL/GenBank/DDBJ whole genome shotgun (WGS) entry which is preliminary data.</text>
</comment>
<dbReference type="InterPro" id="IPR004045">
    <property type="entry name" value="Glutathione_S-Trfase_N"/>
</dbReference>
<dbReference type="InterPro" id="IPR004046">
    <property type="entry name" value="GST_C"/>
</dbReference>
<evidence type="ECO:0000313" key="3">
    <source>
        <dbReference type="EMBL" id="MTW11512.1"/>
    </source>
</evidence>
<dbReference type="Proteomes" id="UP000472320">
    <property type="component" value="Unassembled WGS sequence"/>
</dbReference>
<dbReference type="EMBL" id="WNKX01000008">
    <property type="protein sequence ID" value="MTW11512.1"/>
    <property type="molecule type" value="Genomic_DNA"/>
</dbReference>
<evidence type="ECO:0000259" key="1">
    <source>
        <dbReference type="PROSITE" id="PS50404"/>
    </source>
</evidence>
<dbReference type="GO" id="GO:0006749">
    <property type="term" value="P:glutathione metabolic process"/>
    <property type="evidence" value="ECO:0007669"/>
    <property type="project" value="TreeGrafter"/>
</dbReference>
<dbReference type="OrthoDB" id="6043394at2"/>
<feature type="domain" description="GST C-terminal" evidence="2">
    <location>
        <begin position="97"/>
        <end position="238"/>
    </location>
</feature>
<dbReference type="InterPro" id="IPR036282">
    <property type="entry name" value="Glutathione-S-Trfase_C_sf"/>
</dbReference>
<dbReference type="Pfam" id="PF14497">
    <property type="entry name" value="GST_C_3"/>
    <property type="match status" value="1"/>
</dbReference>
<dbReference type="PANTHER" id="PTHR11571:SF263">
    <property type="entry name" value="GLUTATHIONE S-TRANSFERASE"/>
    <property type="match status" value="1"/>
</dbReference>
<dbReference type="SUPFAM" id="SSF52833">
    <property type="entry name" value="Thioredoxin-like"/>
    <property type="match status" value="1"/>
</dbReference>
<protein>
    <submittedName>
        <fullName evidence="3">Glutathione S-transferase</fullName>
    </submittedName>
</protein>
<evidence type="ECO:0000313" key="4">
    <source>
        <dbReference type="Proteomes" id="UP000472320"/>
    </source>
</evidence>
<dbReference type="InterPro" id="IPR010987">
    <property type="entry name" value="Glutathione-S-Trfase_C-like"/>
</dbReference>